<name>A0A9D0ZIZ8_9FIRM</name>
<dbReference type="Proteomes" id="UP000886787">
    <property type="component" value="Unassembled WGS sequence"/>
</dbReference>
<evidence type="ECO:0000256" key="2">
    <source>
        <dbReference type="ARBA" id="ARBA00023015"/>
    </source>
</evidence>
<dbReference type="PANTHER" id="PTHR30204:SF69">
    <property type="entry name" value="MERR-FAMILY TRANSCRIPTIONAL REGULATOR"/>
    <property type="match status" value="1"/>
</dbReference>
<dbReference type="AlphaFoldDB" id="A0A9D0ZIZ8"/>
<reference evidence="6" key="1">
    <citation type="submission" date="2020-10" db="EMBL/GenBank/DDBJ databases">
        <authorList>
            <person name="Gilroy R."/>
        </authorList>
    </citation>
    <scope>NUCLEOTIDE SEQUENCE</scope>
    <source>
        <strain evidence="6">ChiSjej1B19-3389</strain>
    </source>
</reference>
<keyword evidence="1" id="KW-0678">Repressor</keyword>
<sequence>MQKYFSVGEAARAVHMTSETLRHYDRIGLVKPSKKDEWTNYRYYTEQDMVRLNTVRALQIMDLPLQEIKQVLEYDDLEKIIDFLVRAEKKADEKIAALQYSKAKIQLAKADFEKKLQKQQKLDGSFIKDFPSRVILLSDTLETPTLDNLWNYLSHFYDKLSPSLKEQFSFEDLAGIYTENGLSRLFAVCIRYTGTDGLKVLPKGKYLCANCTEENRETTLNELIKIATAEYCANPQFTIQLIVVSGILQWNYQVQVYLGS</sequence>
<keyword evidence="2" id="KW-0805">Transcription regulation</keyword>
<dbReference type="InterPro" id="IPR000551">
    <property type="entry name" value="MerR-type_HTH_dom"/>
</dbReference>
<dbReference type="SUPFAM" id="SSF46955">
    <property type="entry name" value="Putative DNA-binding domain"/>
    <property type="match status" value="1"/>
</dbReference>
<evidence type="ECO:0000313" key="7">
    <source>
        <dbReference type="Proteomes" id="UP000886787"/>
    </source>
</evidence>
<dbReference type="EMBL" id="DVFW01000046">
    <property type="protein sequence ID" value="HIQ81313.1"/>
    <property type="molecule type" value="Genomic_DNA"/>
</dbReference>
<evidence type="ECO:0000256" key="3">
    <source>
        <dbReference type="ARBA" id="ARBA00023125"/>
    </source>
</evidence>
<organism evidence="6 7">
    <name type="scientific">Candidatus Scatavimonas merdigallinarum</name>
    <dbReference type="NCBI Taxonomy" id="2840914"/>
    <lineage>
        <taxon>Bacteria</taxon>
        <taxon>Bacillati</taxon>
        <taxon>Bacillota</taxon>
        <taxon>Clostridia</taxon>
        <taxon>Eubacteriales</taxon>
        <taxon>Oscillospiraceae</taxon>
        <taxon>Oscillospiraceae incertae sedis</taxon>
        <taxon>Candidatus Scatavimonas</taxon>
    </lineage>
</organism>
<evidence type="ECO:0000256" key="4">
    <source>
        <dbReference type="ARBA" id="ARBA00023163"/>
    </source>
</evidence>
<gene>
    <name evidence="6" type="ORF">IAD32_08560</name>
</gene>
<dbReference type="SMART" id="SM00422">
    <property type="entry name" value="HTH_MERR"/>
    <property type="match status" value="1"/>
</dbReference>
<proteinExistence type="predicted"/>
<protein>
    <submittedName>
        <fullName evidence="6">MerR family transcriptional regulator</fullName>
    </submittedName>
</protein>
<feature type="domain" description="HTH merR-type" evidence="5">
    <location>
        <begin position="4"/>
        <end position="74"/>
    </location>
</feature>
<accession>A0A9D0ZIZ8</accession>
<dbReference type="GO" id="GO:0003700">
    <property type="term" value="F:DNA-binding transcription factor activity"/>
    <property type="evidence" value="ECO:0007669"/>
    <property type="project" value="InterPro"/>
</dbReference>
<dbReference type="InterPro" id="IPR009061">
    <property type="entry name" value="DNA-bd_dom_put_sf"/>
</dbReference>
<dbReference type="GO" id="GO:0003677">
    <property type="term" value="F:DNA binding"/>
    <property type="evidence" value="ECO:0007669"/>
    <property type="project" value="UniProtKB-KW"/>
</dbReference>
<evidence type="ECO:0000256" key="1">
    <source>
        <dbReference type="ARBA" id="ARBA00022491"/>
    </source>
</evidence>
<keyword evidence="4" id="KW-0804">Transcription</keyword>
<evidence type="ECO:0000313" key="6">
    <source>
        <dbReference type="EMBL" id="HIQ81313.1"/>
    </source>
</evidence>
<dbReference type="Gene3D" id="1.10.1660.10">
    <property type="match status" value="1"/>
</dbReference>
<keyword evidence="3" id="KW-0238">DNA-binding</keyword>
<dbReference type="PROSITE" id="PS50937">
    <property type="entry name" value="HTH_MERR_2"/>
    <property type="match status" value="1"/>
</dbReference>
<comment type="caution">
    <text evidence="6">The sequence shown here is derived from an EMBL/GenBank/DDBJ whole genome shotgun (WGS) entry which is preliminary data.</text>
</comment>
<reference evidence="6" key="2">
    <citation type="journal article" date="2021" name="PeerJ">
        <title>Extensive microbial diversity within the chicken gut microbiome revealed by metagenomics and culture.</title>
        <authorList>
            <person name="Gilroy R."/>
            <person name="Ravi A."/>
            <person name="Getino M."/>
            <person name="Pursley I."/>
            <person name="Horton D.L."/>
            <person name="Alikhan N.F."/>
            <person name="Baker D."/>
            <person name="Gharbi K."/>
            <person name="Hall N."/>
            <person name="Watson M."/>
            <person name="Adriaenssens E.M."/>
            <person name="Foster-Nyarko E."/>
            <person name="Jarju S."/>
            <person name="Secka A."/>
            <person name="Antonio M."/>
            <person name="Oren A."/>
            <person name="Chaudhuri R.R."/>
            <person name="La Ragione R."/>
            <person name="Hildebrand F."/>
            <person name="Pallen M.J."/>
        </authorList>
    </citation>
    <scope>NUCLEOTIDE SEQUENCE</scope>
    <source>
        <strain evidence="6">ChiSjej1B19-3389</strain>
    </source>
</reference>
<dbReference type="PANTHER" id="PTHR30204">
    <property type="entry name" value="REDOX-CYCLING DRUG-SENSING TRANSCRIPTIONAL ACTIVATOR SOXR"/>
    <property type="match status" value="1"/>
</dbReference>
<dbReference type="Pfam" id="PF13411">
    <property type="entry name" value="MerR_1"/>
    <property type="match status" value="1"/>
</dbReference>
<dbReference type="InterPro" id="IPR047057">
    <property type="entry name" value="MerR_fam"/>
</dbReference>
<evidence type="ECO:0000259" key="5">
    <source>
        <dbReference type="PROSITE" id="PS50937"/>
    </source>
</evidence>